<evidence type="ECO:0000313" key="4">
    <source>
        <dbReference type="Proteomes" id="UP000235786"/>
    </source>
</evidence>
<keyword evidence="1" id="KW-1133">Transmembrane helix</keyword>
<keyword evidence="2" id="KW-0732">Signal</keyword>
<protein>
    <submittedName>
        <fullName evidence="3">Uncharacterized protein</fullName>
    </submittedName>
</protein>
<keyword evidence="1" id="KW-0472">Membrane</keyword>
<feature type="transmembrane region" description="Helical" evidence="1">
    <location>
        <begin position="168"/>
        <end position="191"/>
    </location>
</feature>
<evidence type="ECO:0000256" key="2">
    <source>
        <dbReference type="SAM" id="SignalP"/>
    </source>
</evidence>
<dbReference type="EMBL" id="KZ613937">
    <property type="protein sequence ID" value="PMD48204.1"/>
    <property type="molecule type" value="Genomic_DNA"/>
</dbReference>
<feature type="signal peptide" evidence="2">
    <location>
        <begin position="1"/>
        <end position="22"/>
    </location>
</feature>
<keyword evidence="4" id="KW-1185">Reference proteome</keyword>
<dbReference type="OrthoDB" id="3555260at2759"/>
<name>A0A2J6SBR9_HYAVF</name>
<organism evidence="3 4">
    <name type="scientific">Hyaloscypha variabilis (strain UAMH 11265 / GT02V1 / F)</name>
    <name type="common">Meliniomyces variabilis</name>
    <dbReference type="NCBI Taxonomy" id="1149755"/>
    <lineage>
        <taxon>Eukaryota</taxon>
        <taxon>Fungi</taxon>
        <taxon>Dikarya</taxon>
        <taxon>Ascomycota</taxon>
        <taxon>Pezizomycotina</taxon>
        <taxon>Leotiomycetes</taxon>
        <taxon>Helotiales</taxon>
        <taxon>Hyaloscyphaceae</taxon>
        <taxon>Hyaloscypha</taxon>
        <taxon>Hyaloscypha variabilis</taxon>
    </lineage>
</organism>
<evidence type="ECO:0000313" key="3">
    <source>
        <dbReference type="EMBL" id="PMD48204.1"/>
    </source>
</evidence>
<evidence type="ECO:0000256" key="1">
    <source>
        <dbReference type="SAM" id="Phobius"/>
    </source>
</evidence>
<proteinExistence type="predicted"/>
<reference evidence="3 4" key="1">
    <citation type="submission" date="2016-04" db="EMBL/GenBank/DDBJ databases">
        <title>A degradative enzymes factory behind the ericoid mycorrhizal symbiosis.</title>
        <authorList>
            <consortium name="DOE Joint Genome Institute"/>
            <person name="Martino E."/>
            <person name="Morin E."/>
            <person name="Grelet G."/>
            <person name="Kuo A."/>
            <person name="Kohler A."/>
            <person name="Daghino S."/>
            <person name="Barry K."/>
            <person name="Choi C."/>
            <person name="Cichocki N."/>
            <person name="Clum A."/>
            <person name="Copeland A."/>
            <person name="Hainaut M."/>
            <person name="Haridas S."/>
            <person name="Labutti K."/>
            <person name="Lindquist E."/>
            <person name="Lipzen A."/>
            <person name="Khouja H.-R."/>
            <person name="Murat C."/>
            <person name="Ohm R."/>
            <person name="Olson A."/>
            <person name="Spatafora J."/>
            <person name="Veneault-Fourrey C."/>
            <person name="Henrissat B."/>
            <person name="Grigoriev I."/>
            <person name="Martin F."/>
            <person name="Perotto S."/>
        </authorList>
    </citation>
    <scope>NUCLEOTIDE SEQUENCE [LARGE SCALE GENOMIC DNA]</scope>
    <source>
        <strain evidence="3 4">F</strain>
    </source>
</reference>
<keyword evidence="1" id="KW-0812">Transmembrane</keyword>
<dbReference type="Proteomes" id="UP000235786">
    <property type="component" value="Unassembled WGS sequence"/>
</dbReference>
<gene>
    <name evidence="3" type="ORF">L207DRAFT_559914</name>
</gene>
<dbReference type="AlphaFoldDB" id="A0A2J6SBR9"/>
<sequence length="216" mass="22919">MKLNNPTLVLSFLLSLLSRASPQGIYHPPSPNFLLECIKGRSAQGCFSAYGTYCDKNGFIRNPKPGSRTECVGQTRGWCFCSRVADDILENPYYKWPPQDTDMSGPFGPGGVSGTSASGAPYGYMAWESFKLKKGSNSTNSTNATYAGPAPLLVLHDSGANVRASPGYGLLAMALGAVLCGLVPTWGMLLVMVPAVMPQAAAEAYVGPYMAADSMR</sequence>
<feature type="chain" id="PRO_5014423012" evidence="2">
    <location>
        <begin position="23"/>
        <end position="216"/>
    </location>
</feature>
<accession>A0A2J6SBR9</accession>